<dbReference type="EMBL" id="SLWA01000009">
    <property type="protein sequence ID" value="TCN53022.1"/>
    <property type="molecule type" value="Genomic_DNA"/>
</dbReference>
<name>A0A4Y7U8L3_9FLAO</name>
<dbReference type="AlphaFoldDB" id="A0A4Y7U8L3"/>
<keyword evidence="3" id="KW-0812">Transmembrane</keyword>
<reference evidence="5 7" key="1">
    <citation type="journal article" date="2015" name="Stand. Genomic Sci.">
        <title>Genomic Encyclopedia of Bacterial and Archaeal Type Strains, Phase III: the genomes of soil and plant-associated and newly described type strains.</title>
        <authorList>
            <person name="Whitman W.B."/>
            <person name="Woyke T."/>
            <person name="Klenk H.P."/>
            <person name="Zhou Y."/>
            <person name="Lilburn T.G."/>
            <person name="Beck B.J."/>
            <person name="De Vos P."/>
            <person name="Vandamme P."/>
            <person name="Eisen J.A."/>
            <person name="Garrity G."/>
            <person name="Hugenholtz P."/>
            <person name="Kyrpides N.C."/>
        </authorList>
    </citation>
    <scope>NUCLEOTIDE SEQUENCE [LARGE SCALE GENOMIC DNA]</scope>
    <source>
        <strain evidence="5 7">P5626</strain>
    </source>
</reference>
<comment type="caution">
    <text evidence="6">The sequence shown here is derived from an EMBL/GenBank/DDBJ whole genome shotgun (WGS) entry which is preliminary data.</text>
</comment>
<evidence type="ECO:0000256" key="2">
    <source>
        <dbReference type="ARBA" id="ARBA00023054"/>
    </source>
</evidence>
<dbReference type="OrthoDB" id="1957187at2"/>
<dbReference type="GO" id="GO:0030313">
    <property type="term" value="C:cell envelope"/>
    <property type="evidence" value="ECO:0007669"/>
    <property type="project" value="UniProtKB-SubCell"/>
</dbReference>
<proteinExistence type="predicted"/>
<dbReference type="Proteomes" id="UP000298340">
    <property type="component" value="Unassembled WGS sequence"/>
</dbReference>
<evidence type="ECO:0000256" key="1">
    <source>
        <dbReference type="ARBA" id="ARBA00004196"/>
    </source>
</evidence>
<organism evidence="6 8">
    <name type="scientific">Flavobacterium circumlabens</name>
    <dbReference type="NCBI Taxonomy" id="2133765"/>
    <lineage>
        <taxon>Bacteria</taxon>
        <taxon>Pseudomonadati</taxon>
        <taxon>Bacteroidota</taxon>
        <taxon>Flavobacteriia</taxon>
        <taxon>Flavobacteriales</taxon>
        <taxon>Flavobacteriaceae</taxon>
        <taxon>Flavobacterium</taxon>
    </lineage>
</organism>
<keyword evidence="3" id="KW-1133">Transmembrane helix</keyword>
<feature type="domain" description="Multidrug resistance protein MdtA-like C-terminal permuted SH3" evidence="4">
    <location>
        <begin position="345"/>
        <end position="402"/>
    </location>
</feature>
<evidence type="ECO:0000313" key="6">
    <source>
        <dbReference type="EMBL" id="TEB42418.1"/>
    </source>
</evidence>
<accession>A0A4Y7U8L3</accession>
<dbReference type="Gene3D" id="2.40.420.20">
    <property type="match status" value="1"/>
</dbReference>
<comment type="subcellular location">
    <subcellularLocation>
        <location evidence="1">Cell envelope</location>
    </subcellularLocation>
</comment>
<reference evidence="6 8" key="2">
    <citation type="journal article" date="2018" name="Syst. Appl. Microbiol.">
        <title>Flavobacterium circumlabens sp. nov. and Flavobacterium cupreum sp. nov., two psychrotrophic species isolated from Antarctic environmental samples.</title>
        <authorList>
            <person name="Kralova S."/>
            <person name="Busse H.J."/>
            <person name="Svec P."/>
            <person name="Maslanova I."/>
            <person name="Stankova E."/>
            <person name="Bartak M."/>
            <person name="Sedlacek I."/>
        </authorList>
    </citation>
    <scope>NUCLEOTIDE SEQUENCE [LARGE SCALE GENOMIC DNA]</scope>
    <source>
        <strain evidence="6 8">CCM 8828</strain>
    </source>
</reference>
<evidence type="ECO:0000313" key="8">
    <source>
        <dbReference type="Proteomes" id="UP000298340"/>
    </source>
</evidence>
<dbReference type="PANTHER" id="PTHR32347">
    <property type="entry name" value="EFFLUX SYSTEM COMPONENT YKNX-RELATED"/>
    <property type="match status" value="1"/>
</dbReference>
<dbReference type="InterPro" id="IPR058627">
    <property type="entry name" value="MdtA-like_C"/>
</dbReference>
<dbReference type="InterPro" id="IPR050465">
    <property type="entry name" value="UPF0194_transport"/>
</dbReference>
<dbReference type="EMBL" id="QWDN01000009">
    <property type="protein sequence ID" value="TEB42418.1"/>
    <property type="molecule type" value="Genomic_DNA"/>
</dbReference>
<sequence>MDKKISKKKWTYKKISYVAIGTFFAIFVVYFLVAYQNKSTLKIDPSKVAFSNVEQGDFQEYIVQQGEVVSGRTYFLDAVEGGNITKIFKESGVQIKKGDKIVELENINLRLSVLGQENSLSEQINRIRTTRLELDQNFLANKQQLAQIENQLQILKPQFRRDSILFKKQLISKQVFERTEADYRYNIKRKVFTLKAFESDSVSRAVQIRQLHTSELSMMENLDGVRKILDYLTIRAPIDGQLTSPQLQEGQNINKGERIGQVDITGVYKVRVPIDELYLSKIKQGLRATTEIANKTYELQITYVYPNIKDGRFDVDMQFMKTIPKDITRGQSLRLKIDLGNPSIATLIPVGGFYQSTGGNWIYVADGTNKAVKRQIKLGRRNVANYEVIEGLNPGDRVIISSYSTFGDNEELVW</sequence>
<gene>
    <name evidence="6" type="ORF">D0809_21230</name>
    <name evidence="5" type="ORF">EV142_1095</name>
</gene>
<dbReference type="PANTHER" id="PTHR32347:SF23">
    <property type="entry name" value="BLL5650 PROTEIN"/>
    <property type="match status" value="1"/>
</dbReference>
<protein>
    <submittedName>
        <fullName evidence="6">HlyD family efflux transporter periplasmic adaptor subunit</fullName>
    </submittedName>
    <submittedName>
        <fullName evidence="5">HlyD family secretion protein</fullName>
    </submittedName>
</protein>
<reference evidence="5" key="3">
    <citation type="submission" date="2019-03" db="EMBL/GenBank/DDBJ databases">
        <authorList>
            <person name="Whitman W."/>
            <person name="Huntemann M."/>
            <person name="Clum A."/>
            <person name="Pillay M."/>
            <person name="Palaniappan K."/>
            <person name="Varghese N."/>
            <person name="Mikhailova N."/>
            <person name="Stamatis D."/>
            <person name="Reddy T."/>
            <person name="Daum C."/>
            <person name="Shapiro N."/>
            <person name="Ivanova N."/>
            <person name="Kyrpides N."/>
            <person name="Woyke T."/>
        </authorList>
    </citation>
    <scope>NUCLEOTIDE SEQUENCE</scope>
    <source>
        <strain evidence="5">P5626</strain>
    </source>
</reference>
<keyword evidence="2" id="KW-0175">Coiled coil</keyword>
<dbReference type="Proteomes" id="UP000295270">
    <property type="component" value="Unassembled WGS sequence"/>
</dbReference>
<dbReference type="SUPFAM" id="SSF111369">
    <property type="entry name" value="HlyD-like secretion proteins"/>
    <property type="match status" value="1"/>
</dbReference>
<dbReference type="RefSeq" id="WP_132037435.1">
    <property type="nucleotide sequence ID" value="NZ_QWDN01000009.1"/>
</dbReference>
<dbReference type="Gene3D" id="1.10.287.470">
    <property type="entry name" value="Helix hairpin bin"/>
    <property type="match status" value="1"/>
</dbReference>
<dbReference type="Gene3D" id="2.40.50.100">
    <property type="match status" value="1"/>
</dbReference>
<dbReference type="Pfam" id="PF25967">
    <property type="entry name" value="RND-MFP_C"/>
    <property type="match status" value="1"/>
</dbReference>
<evidence type="ECO:0000259" key="4">
    <source>
        <dbReference type="Pfam" id="PF25967"/>
    </source>
</evidence>
<keyword evidence="3" id="KW-0472">Membrane</keyword>
<evidence type="ECO:0000256" key="3">
    <source>
        <dbReference type="SAM" id="Phobius"/>
    </source>
</evidence>
<keyword evidence="7" id="KW-1185">Reference proteome</keyword>
<evidence type="ECO:0000313" key="5">
    <source>
        <dbReference type="EMBL" id="TCN53022.1"/>
    </source>
</evidence>
<feature type="transmembrane region" description="Helical" evidence="3">
    <location>
        <begin position="15"/>
        <end position="35"/>
    </location>
</feature>
<dbReference type="Gene3D" id="2.40.30.170">
    <property type="match status" value="1"/>
</dbReference>
<evidence type="ECO:0000313" key="7">
    <source>
        <dbReference type="Proteomes" id="UP000295270"/>
    </source>
</evidence>